<dbReference type="InterPro" id="IPR009057">
    <property type="entry name" value="Homeodomain-like_sf"/>
</dbReference>
<reference evidence="5" key="1">
    <citation type="submission" date="2019-08" db="EMBL/GenBank/DDBJ databases">
        <authorList>
            <person name="Kucharzyk K."/>
            <person name="Murdoch R.W."/>
            <person name="Higgins S."/>
            <person name="Loffler F."/>
        </authorList>
    </citation>
    <scope>NUCLEOTIDE SEQUENCE</scope>
</reference>
<comment type="caution">
    <text evidence="5">The sequence shown here is derived from an EMBL/GenBank/DDBJ whole genome shotgun (WGS) entry which is preliminary data.</text>
</comment>
<keyword evidence="2" id="KW-0238">DNA-binding</keyword>
<organism evidence="5">
    <name type="scientific">bioreactor metagenome</name>
    <dbReference type="NCBI Taxonomy" id="1076179"/>
    <lineage>
        <taxon>unclassified sequences</taxon>
        <taxon>metagenomes</taxon>
        <taxon>ecological metagenomes</taxon>
    </lineage>
</organism>
<proteinExistence type="predicted"/>
<evidence type="ECO:0000313" key="5">
    <source>
        <dbReference type="EMBL" id="MPM94661.1"/>
    </source>
</evidence>
<keyword evidence="1" id="KW-0805">Transcription regulation</keyword>
<dbReference type="Gene3D" id="1.10.10.60">
    <property type="entry name" value="Homeodomain-like"/>
    <property type="match status" value="2"/>
</dbReference>
<dbReference type="SMART" id="SM00342">
    <property type="entry name" value="HTH_ARAC"/>
    <property type="match status" value="1"/>
</dbReference>
<dbReference type="PANTHER" id="PTHR43280:SF2">
    <property type="entry name" value="HTH-TYPE TRANSCRIPTIONAL REGULATOR EXSA"/>
    <property type="match status" value="1"/>
</dbReference>
<dbReference type="GO" id="GO:0003700">
    <property type="term" value="F:DNA-binding transcription factor activity"/>
    <property type="evidence" value="ECO:0007669"/>
    <property type="project" value="InterPro"/>
</dbReference>
<dbReference type="PANTHER" id="PTHR43280">
    <property type="entry name" value="ARAC-FAMILY TRANSCRIPTIONAL REGULATOR"/>
    <property type="match status" value="1"/>
</dbReference>
<gene>
    <name evidence="5" type="primary">rhaS_114</name>
    <name evidence="5" type="ORF">SDC9_141809</name>
</gene>
<evidence type="ECO:0000256" key="1">
    <source>
        <dbReference type="ARBA" id="ARBA00023015"/>
    </source>
</evidence>
<dbReference type="Pfam" id="PF12833">
    <property type="entry name" value="HTH_18"/>
    <property type="match status" value="1"/>
</dbReference>
<sequence>MLASRNTRINRVLDYIDQNFQRKLLLSELAEQEGLTLTYLSHFFKDTLSMTFQNYLAERRFSNAVMLLETTELSMLDISLASGFSDVRYLSQLCQKHYGCTPLAYRKSRRQRTATPAQNSASAQTFIGGEASKAVLRSLLEDWKKPDDCSAHFA</sequence>
<dbReference type="GO" id="GO:0043565">
    <property type="term" value="F:sequence-specific DNA binding"/>
    <property type="evidence" value="ECO:0007669"/>
    <property type="project" value="InterPro"/>
</dbReference>
<dbReference type="AlphaFoldDB" id="A0A645DZC8"/>
<accession>A0A645DZC8</accession>
<dbReference type="InterPro" id="IPR018060">
    <property type="entry name" value="HTH_AraC"/>
</dbReference>
<protein>
    <submittedName>
        <fullName evidence="5">HTH-type transcriptional activator RhaS</fullName>
    </submittedName>
</protein>
<name>A0A645DZC8_9ZZZZ</name>
<evidence type="ECO:0000256" key="3">
    <source>
        <dbReference type="ARBA" id="ARBA00023163"/>
    </source>
</evidence>
<evidence type="ECO:0000256" key="2">
    <source>
        <dbReference type="ARBA" id="ARBA00023125"/>
    </source>
</evidence>
<dbReference type="PROSITE" id="PS01124">
    <property type="entry name" value="HTH_ARAC_FAMILY_2"/>
    <property type="match status" value="1"/>
</dbReference>
<dbReference type="SUPFAM" id="SSF46689">
    <property type="entry name" value="Homeodomain-like"/>
    <property type="match status" value="2"/>
</dbReference>
<feature type="domain" description="HTH araC/xylS-type" evidence="4">
    <location>
        <begin position="10"/>
        <end position="108"/>
    </location>
</feature>
<dbReference type="EMBL" id="VSSQ01041257">
    <property type="protein sequence ID" value="MPM94661.1"/>
    <property type="molecule type" value="Genomic_DNA"/>
</dbReference>
<keyword evidence="3" id="KW-0804">Transcription</keyword>
<evidence type="ECO:0000259" key="4">
    <source>
        <dbReference type="PROSITE" id="PS01124"/>
    </source>
</evidence>